<evidence type="ECO:0000313" key="2">
    <source>
        <dbReference type="Proteomes" id="UP000267821"/>
    </source>
</evidence>
<dbReference type="Proteomes" id="UP000267821">
    <property type="component" value="Unassembled WGS sequence"/>
</dbReference>
<protein>
    <submittedName>
        <fullName evidence="1">Uncharacterized protein</fullName>
    </submittedName>
</protein>
<sequence length="159" mass="17203">MSILLYGIDMYFFLDGAVGSASVPPAWVLGSYGSACKGWGSSRRNKQPILLKHQSISNCAHKVTGKASTVRAHDVFRRWQPTGIHLRQGLDEPAMLKPAAGMDSGPVFSTGGPGLGWPGPAWTVWTAWTAWTGLCHLGEAHTSTILIKGLKRRMITIMT</sequence>
<reference evidence="1 2" key="1">
    <citation type="journal article" date="2018" name="Nat. Ecol. Evol.">
        <title>Pezizomycetes genomes reveal the molecular basis of ectomycorrhizal truffle lifestyle.</title>
        <authorList>
            <person name="Murat C."/>
            <person name="Payen T."/>
            <person name="Noel B."/>
            <person name="Kuo A."/>
            <person name="Morin E."/>
            <person name="Chen J."/>
            <person name="Kohler A."/>
            <person name="Krizsan K."/>
            <person name="Balestrini R."/>
            <person name="Da Silva C."/>
            <person name="Montanini B."/>
            <person name="Hainaut M."/>
            <person name="Levati E."/>
            <person name="Barry K.W."/>
            <person name="Belfiori B."/>
            <person name="Cichocki N."/>
            <person name="Clum A."/>
            <person name="Dockter R.B."/>
            <person name="Fauchery L."/>
            <person name="Guy J."/>
            <person name="Iotti M."/>
            <person name="Le Tacon F."/>
            <person name="Lindquist E.A."/>
            <person name="Lipzen A."/>
            <person name="Malagnac F."/>
            <person name="Mello A."/>
            <person name="Molinier V."/>
            <person name="Miyauchi S."/>
            <person name="Poulain J."/>
            <person name="Riccioni C."/>
            <person name="Rubini A."/>
            <person name="Sitrit Y."/>
            <person name="Splivallo R."/>
            <person name="Traeger S."/>
            <person name="Wang M."/>
            <person name="Zifcakova L."/>
            <person name="Wipf D."/>
            <person name="Zambonelli A."/>
            <person name="Paolocci F."/>
            <person name="Nowrousian M."/>
            <person name="Ottonello S."/>
            <person name="Baldrian P."/>
            <person name="Spatafora J.W."/>
            <person name="Henrissat B."/>
            <person name="Nagy L.G."/>
            <person name="Aury J.M."/>
            <person name="Wincker P."/>
            <person name="Grigoriev I.V."/>
            <person name="Bonfante P."/>
            <person name="Martin F.M."/>
        </authorList>
    </citation>
    <scope>NUCLEOTIDE SEQUENCE [LARGE SCALE GENOMIC DNA]</scope>
    <source>
        <strain evidence="1 2">ATCC MYA-4762</strain>
    </source>
</reference>
<gene>
    <name evidence="1" type="ORF">L211DRAFT_850134</name>
</gene>
<evidence type="ECO:0000313" key="1">
    <source>
        <dbReference type="EMBL" id="RPB23120.1"/>
    </source>
</evidence>
<dbReference type="AlphaFoldDB" id="A0A3N4LJU6"/>
<keyword evidence="2" id="KW-1185">Reference proteome</keyword>
<accession>A0A3N4LJU6</accession>
<dbReference type="EMBL" id="ML121548">
    <property type="protein sequence ID" value="RPB23120.1"/>
    <property type="molecule type" value="Genomic_DNA"/>
</dbReference>
<proteinExistence type="predicted"/>
<name>A0A3N4LJU6_9PEZI</name>
<dbReference type="InParanoid" id="A0A3N4LJU6"/>
<organism evidence="1 2">
    <name type="scientific">Terfezia boudieri ATCC MYA-4762</name>
    <dbReference type="NCBI Taxonomy" id="1051890"/>
    <lineage>
        <taxon>Eukaryota</taxon>
        <taxon>Fungi</taxon>
        <taxon>Dikarya</taxon>
        <taxon>Ascomycota</taxon>
        <taxon>Pezizomycotina</taxon>
        <taxon>Pezizomycetes</taxon>
        <taxon>Pezizales</taxon>
        <taxon>Pezizaceae</taxon>
        <taxon>Terfezia</taxon>
    </lineage>
</organism>